<feature type="compositionally biased region" description="Acidic residues" evidence="2">
    <location>
        <begin position="166"/>
        <end position="175"/>
    </location>
</feature>
<name>A0A0C3E554_9AGAM</name>
<keyword evidence="1" id="KW-0175">Coiled coil</keyword>
<feature type="compositionally biased region" description="Low complexity" evidence="2">
    <location>
        <begin position="379"/>
        <end position="394"/>
    </location>
</feature>
<feature type="compositionally biased region" description="Polar residues" evidence="2">
    <location>
        <begin position="118"/>
        <end position="134"/>
    </location>
</feature>
<feature type="compositionally biased region" description="Low complexity" evidence="2">
    <location>
        <begin position="841"/>
        <end position="857"/>
    </location>
</feature>
<feature type="compositionally biased region" description="Basic and acidic residues" evidence="2">
    <location>
        <begin position="18"/>
        <end position="35"/>
    </location>
</feature>
<evidence type="ECO:0000256" key="1">
    <source>
        <dbReference type="SAM" id="Coils"/>
    </source>
</evidence>
<feature type="coiled-coil region" evidence="1">
    <location>
        <begin position="709"/>
        <end position="736"/>
    </location>
</feature>
<gene>
    <name evidence="3" type="ORF">SCLCIDRAFT_118223</name>
</gene>
<dbReference type="EMBL" id="KN822037">
    <property type="protein sequence ID" value="KIM63131.1"/>
    <property type="molecule type" value="Genomic_DNA"/>
</dbReference>
<feature type="compositionally biased region" description="Basic and acidic residues" evidence="2">
    <location>
        <begin position="178"/>
        <end position="187"/>
    </location>
</feature>
<accession>A0A0C3E554</accession>
<reference evidence="3 4" key="1">
    <citation type="submission" date="2014-04" db="EMBL/GenBank/DDBJ databases">
        <authorList>
            <consortium name="DOE Joint Genome Institute"/>
            <person name="Kuo A."/>
            <person name="Kohler A."/>
            <person name="Nagy L.G."/>
            <person name="Floudas D."/>
            <person name="Copeland A."/>
            <person name="Barry K.W."/>
            <person name="Cichocki N."/>
            <person name="Veneault-Fourrey C."/>
            <person name="LaButti K."/>
            <person name="Lindquist E.A."/>
            <person name="Lipzen A."/>
            <person name="Lundell T."/>
            <person name="Morin E."/>
            <person name="Murat C."/>
            <person name="Sun H."/>
            <person name="Tunlid A."/>
            <person name="Henrissat B."/>
            <person name="Grigoriev I.V."/>
            <person name="Hibbett D.S."/>
            <person name="Martin F."/>
            <person name="Nordberg H.P."/>
            <person name="Cantor M.N."/>
            <person name="Hua S.X."/>
        </authorList>
    </citation>
    <scope>NUCLEOTIDE SEQUENCE [LARGE SCALE GENOMIC DNA]</scope>
    <source>
        <strain evidence="3 4">Foug A</strain>
    </source>
</reference>
<feature type="compositionally biased region" description="Low complexity" evidence="2">
    <location>
        <begin position="632"/>
        <end position="644"/>
    </location>
</feature>
<feature type="region of interest" description="Disordered" evidence="2">
    <location>
        <begin position="802"/>
        <end position="865"/>
    </location>
</feature>
<proteinExistence type="predicted"/>
<feature type="region of interest" description="Disordered" evidence="2">
    <location>
        <begin position="911"/>
        <end position="936"/>
    </location>
</feature>
<feature type="compositionally biased region" description="Polar residues" evidence="2">
    <location>
        <begin position="1061"/>
        <end position="1071"/>
    </location>
</feature>
<feature type="compositionally biased region" description="Basic residues" evidence="2">
    <location>
        <begin position="1164"/>
        <end position="1180"/>
    </location>
</feature>
<dbReference type="InParanoid" id="A0A0C3E554"/>
<feature type="region of interest" description="Disordered" evidence="2">
    <location>
        <begin position="1"/>
        <end position="189"/>
    </location>
</feature>
<feature type="region of interest" description="Disordered" evidence="2">
    <location>
        <begin position="256"/>
        <end position="582"/>
    </location>
</feature>
<evidence type="ECO:0000256" key="2">
    <source>
        <dbReference type="SAM" id="MobiDB-lite"/>
    </source>
</evidence>
<feature type="region of interest" description="Disordered" evidence="2">
    <location>
        <begin position="949"/>
        <end position="1075"/>
    </location>
</feature>
<feature type="region of interest" description="Disordered" evidence="2">
    <location>
        <begin position="592"/>
        <end position="611"/>
    </location>
</feature>
<evidence type="ECO:0000313" key="3">
    <source>
        <dbReference type="EMBL" id="KIM63131.1"/>
    </source>
</evidence>
<keyword evidence="4" id="KW-1185">Reference proteome</keyword>
<feature type="compositionally biased region" description="Polar residues" evidence="2">
    <location>
        <begin position="967"/>
        <end position="981"/>
    </location>
</feature>
<organism evidence="3 4">
    <name type="scientific">Scleroderma citrinum Foug A</name>
    <dbReference type="NCBI Taxonomy" id="1036808"/>
    <lineage>
        <taxon>Eukaryota</taxon>
        <taxon>Fungi</taxon>
        <taxon>Dikarya</taxon>
        <taxon>Basidiomycota</taxon>
        <taxon>Agaricomycotina</taxon>
        <taxon>Agaricomycetes</taxon>
        <taxon>Agaricomycetidae</taxon>
        <taxon>Boletales</taxon>
        <taxon>Sclerodermatineae</taxon>
        <taxon>Sclerodermataceae</taxon>
        <taxon>Scleroderma</taxon>
    </lineage>
</organism>
<reference evidence="4" key="2">
    <citation type="submission" date="2015-01" db="EMBL/GenBank/DDBJ databases">
        <title>Evolutionary Origins and Diversification of the Mycorrhizal Mutualists.</title>
        <authorList>
            <consortium name="DOE Joint Genome Institute"/>
            <consortium name="Mycorrhizal Genomics Consortium"/>
            <person name="Kohler A."/>
            <person name="Kuo A."/>
            <person name="Nagy L.G."/>
            <person name="Floudas D."/>
            <person name="Copeland A."/>
            <person name="Barry K.W."/>
            <person name="Cichocki N."/>
            <person name="Veneault-Fourrey C."/>
            <person name="LaButti K."/>
            <person name="Lindquist E.A."/>
            <person name="Lipzen A."/>
            <person name="Lundell T."/>
            <person name="Morin E."/>
            <person name="Murat C."/>
            <person name="Riley R."/>
            <person name="Ohm R."/>
            <person name="Sun H."/>
            <person name="Tunlid A."/>
            <person name="Henrissat B."/>
            <person name="Grigoriev I.V."/>
            <person name="Hibbett D.S."/>
            <person name="Martin F."/>
        </authorList>
    </citation>
    <scope>NUCLEOTIDE SEQUENCE [LARGE SCALE GENOMIC DNA]</scope>
    <source>
        <strain evidence="4">Foug A</strain>
    </source>
</reference>
<protein>
    <submittedName>
        <fullName evidence="3">Uncharacterized protein</fullName>
    </submittedName>
</protein>
<feature type="region of interest" description="Disordered" evidence="2">
    <location>
        <begin position="1098"/>
        <end position="1216"/>
    </location>
</feature>
<evidence type="ECO:0000313" key="4">
    <source>
        <dbReference type="Proteomes" id="UP000053989"/>
    </source>
</evidence>
<feature type="compositionally biased region" description="Pro residues" evidence="2">
    <location>
        <begin position="366"/>
        <end position="378"/>
    </location>
</feature>
<sequence length="1258" mass="136933">MSSSLSAAPAENWDDDFEFSHSHERDAPHKPHSLTEPRCSVASSQFSEEWDADGSSTMKLRTIAVLEDKKNLSGPGLRSRLQTWAETGPSTPTKRSAPQEENWDDDFEDKADSPMQRHLNSQKTRQPYIPSSHSKPPEEHENWDDDFENTDKNVTPMFKRARQDDYVDSSDDEGEFGFGDKEDDRTVTTRSRSLIMLRQSPPPPVPALPQGLLSTVGPFPGSPTVSVFSIPTTSGRNSLGHMSTSHLALRPSVSGVSLAMLPPSPPIHRERRRLRKKSRPPHLDTNVFELVEEQRDSTPPLPPSTPERSSSPPPPGAEATPSGKTPLLSRIGSVKRWGVRRKRASTGPAEVMALELGLARDEENTPQPPSIFIPPPGGPSSSTTHTTNSTNNRSGWFFRPGGAPGSGPPPPSAAELKHEKSLDQFRLMSNAGSGPGAGADLSAPSTPSRRLLRRKQSRTFDPTSSTELAESSYAKPSLLATARRPTSMQVPNGKHPSGAGTRHASYGSSVGRTSGRVFSTPTPTESVEELDHLQPQEGSRSFMGSMRKISLIGQKKHKKKKSIADIVSLPPPPVPHPRDEQMQLDDARTTGLLPPIELQPPSPPRTITGNHISQSAHVNFGDVFESLIVPSSSVPTSFSPRSSPIAPGRPSPKTPSSPQQSASLGRTTQAPNPTPSNPSVPRRNSLGDLKIPARISQAQIGLKRDLGMVREFAASVDKLKEQLSTYQQLLSEANGRLESSPPSRTTSPILNLSRARSRMRSNTTPNSTFSEYKQFTTSLNALTNKYKISWECAELLIELGSGSRSAGTPPQGVLVPSMQGGTDFRKGRERAITLSGEESKPPSILPGTSSSSSPNRSWRASTGRHDLSQRQLVLLREMLNNVDYGHDDAPPVEDTGVNRHWRWGDAMSSTVTLPSEDSAHGSTDRKKRRMSRLGMSGLRDILRILKRSHSEQQHPPPPPPLPPPVPASTTSLSTESSMGSHSQHHYAHGHLPRNGSKTSTGPELLRSVRDQPNSPYAPTPPPLNHKASPRRPSLASIFRIGQKNKSTTSTGESSQGSYSENRSASRGSNMSVEDDWDRIDSAVDLDTAVRSLGVDGTATIKGKKGRSPYMSAQGHTRRPVTPIRCPESPQISLRVEASPRSLRPMRSIRLSNVQEVDDGPPPRARSRTSNRPKTSPHRPPSRSQQFAAAAFGVKSGSVRSAPPQQPLDVDGQAPDIKLSMTPDNIKPLLENAKEVHARLNECIKEMRALLDTYALPQF</sequence>
<feature type="compositionally biased region" description="Polar residues" evidence="2">
    <location>
        <begin position="459"/>
        <end position="469"/>
    </location>
</feature>
<feature type="compositionally biased region" description="Basic residues" evidence="2">
    <location>
        <begin position="982"/>
        <end position="991"/>
    </location>
</feature>
<dbReference type="HOGENOM" id="CLU_250031_0_0_1"/>
<dbReference type="OrthoDB" id="2554322at2759"/>
<feature type="compositionally biased region" description="Polar residues" evidence="2">
    <location>
        <begin position="506"/>
        <end position="525"/>
    </location>
</feature>
<dbReference type="Proteomes" id="UP000053989">
    <property type="component" value="Unassembled WGS sequence"/>
</dbReference>
<feature type="compositionally biased region" description="Polar residues" evidence="2">
    <location>
        <begin position="80"/>
        <end position="96"/>
    </location>
</feature>
<feature type="compositionally biased region" description="Pro residues" evidence="2">
    <location>
        <begin position="299"/>
        <end position="316"/>
    </location>
</feature>
<feature type="compositionally biased region" description="Basic residues" evidence="2">
    <location>
        <begin position="269"/>
        <end position="280"/>
    </location>
</feature>
<feature type="region of interest" description="Disordered" evidence="2">
    <location>
        <begin position="632"/>
        <end position="691"/>
    </location>
</feature>
<feature type="compositionally biased region" description="Pro residues" evidence="2">
    <location>
        <begin position="954"/>
        <end position="966"/>
    </location>
</feature>
<feature type="compositionally biased region" description="Low complexity" evidence="2">
    <location>
        <begin position="1046"/>
        <end position="1060"/>
    </location>
</feature>
<dbReference type="AlphaFoldDB" id="A0A0C3E554"/>